<keyword evidence="5" id="KW-0175">Coiled coil</keyword>
<dbReference type="PROSITE" id="PS51232">
    <property type="entry name" value="GBD_FH3"/>
    <property type="match status" value="1"/>
</dbReference>
<feature type="coiled-coil region" evidence="5">
    <location>
        <begin position="110"/>
        <end position="137"/>
    </location>
</feature>
<dbReference type="InterPro" id="IPR010473">
    <property type="entry name" value="GTPase-bd"/>
</dbReference>
<dbReference type="PANTHER" id="PTHR47102:SF2">
    <property type="entry name" value="PROTEIN BNI1"/>
    <property type="match status" value="1"/>
</dbReference>
<evidence type="ECO:0000259" key="7">
    <source>
        <dbReference type="PROSITE" id="PS51232"/>
    </source>
</evidence>
<dbReference type="InterPro" id="IPR011989">
    <property type="entry name" value="ARM-like"/>
</dbReference>
<reference evidence="8" key="1">
    <citation type="submission" date="2022-07" db="EMBL/GenBank/DDBJ databases">
        <title>Phylogenomic reconstructions and comparative analyses of Kickxellomycotina fungi.</title>
        <authorList>
            <person name="Reynolds N.K."/>
            <person name="Stajich J.E."/>
            <person name="Barry K."/>
            <person name="Grigoriev I.V."/>
            <person name="Crous P."/>
            <person name="Smith M.E."/>
        </authorList>
    </citation>
    <scope>NUCLEOTIDE SEQUENCE</scope>
    <source>
        <strain evidence="8">NBRC 100468</strain>
    </source>
</reference>
<protein>
    <recommendedName>
        <fullName evidence="7">GBD/FH3 domain-containing protein</fullName>
    </recommendedName>
</protein>
<dbReference type="GO" id="GO:0003723">
    <property type="term" value="F:RNA binding"/>
    <property type="evidence" value="ECO:0007669"/>
    <property type="project" value="InterPro"/>
</dbReference>
<dbReference type="InterPro" id="IPR001892">
    <property type="entry name" value="Ribosomal_uS13"/>
</dbReference>
<feature type="domain" description="GBD/FH3" evidence="7">
    <location>
        <begin position="112"/>
        <end position="516"/>
    </location>
</feature>
<dbReference type="GO" id="GO:0031267">
    <property type="term" value="F:small GTPase binding"/>
    <property type="evidence" value="ECO:0007669"/>
    <property type="project" value="InterPro"/>
</dbReference>
<comment type="caution">
    <text evidence="8">The sequence shown here is derived from an EMBL/GenBank/DDBJ whole genome shotgun (WGS) entry which is preliminary data.</text>
</comment>
<comment type="similarity">
    <text evidence="1">Belongs to the universal ribosomal protein uS13 family.</text>
</comment>
<dbReference type="InterPro" id="IPR010979">
    <property type="entry name" value="Ribosomal_uS13-like_H2TH"/>
</dbReference>
<dbReference type="GO" id="GO:0030036">
    <property type="term" value="P:actin cytoskeleton organization"/>
    <property type="evidence" value="ECO:0007669"/>
    <property type="project" value="InterPro"/>
</dbReference>
<dbReference type="AlphaFoldDB" id="A0A9W7ZU73"/>
<dbReference type="SMART" id="SM01140">
    <property type="entry name" value="Drf_GBD"/>
    <property type="match status" value="1"/>
</dbReference>
<evidence type="ECO:0000256" key="1">
    <source>
        <dbReference type="ARBA" id="ARBA00008080"/>
    </source>
</evidence>
<dbReference type="GO" id="GO:0006412">
    <property type="term" value="P:translation"/>
    <property type="evidence" value="ECO:0007669"/>
    <property type="project" value="InterPro"/>
</dbReference>
<dbReference type="GO" id="GO:0003735">
    <property type="term" value="F:structural constituent of ribosome"/>
    <property type="evidence" value="ECO:0007669"/>
    <property type="project" value="InterPro"/>
</dbReference>
<keyword evidence="9" id="KW-1185">Reference proteome</keyword>
<evidence type="ECO:0000256" key="3">
    <source>
        <dbReference type="ARBA" id="ARBA00023274"/>
    </source>
</evidence>
<comment type="similarity">
    <text evidence="4">Belongs to the formin homology family. BNI1 subfamily.</text>
</comment>
<dbReference type="SUPFAM" id="SSF48371">
    <property type="entry name" value="ARM repeat"/>
    <property type="match status" value="1"/>
</dbReference>
<feature type="region of interest" description="Disordered" evidence="6">
    <location>
        <begin position="52"/>
        <end position="94"/>
    </location>
</feature>
<evidence type="ECO:0000313" key="8">
    <source>
        <dbReference type="EMBL" id="KAJ1912614.1"/>
    </source>
</evidence>
<dbReference type="Pfam" id="PF00416">
    <property type="entry name" value="Ribosomal_S13"/>
    <property type="match status" value="1"/>
</dbReference>
<keyword evidence="2" id="KW-0689">Ribosomal protein</keyword>
<dbReference type="InterPro" id="IPR051661">
    <property type="entry name" value="Actin_filament_regulator"/>
</dbReference>
<dbReference type="SUPFAM" id="SSF46946">
    <property type="entry name" value="S13-like H2TH domain"/>
    <property type="match status" value="1"/>
</dbReference>
<dbReference type="Gene3D" id="1.10.8.50">
    <property type="match status" value="1"/>
</dbReference>
<dbReference type="PROSITE" id="PS50159">
    <property type="entry name" value="RIBOSOMAL_S13_2"/>
    <property type="match status" value="1"/>
</dbReference>
<accession>A0A9W7ZU73</accession>
<dbReference type="InterPro" id="IPR016024">
    <property type="entry name" value="ARM-type_fold"/>
</dbReference>
<proteinExistence type="inferred from homology"/>
<dbReference type="OrthoDB" id="525520at2759"/>
<evidence type="ECO:0000256" key="2">
    <source>
        <dbReference type="ARBA" id="ARBA00022980"/>
    </source>
</evidence>
<dbReference type="Proteomes" id="UP001150538">
    <property type="component" value="Unassembled WGS sequence"/>
</dbReference>
<dbReference type="PANTHER" id="PTHR47102">
    <property type="entry name" value="PROTEIN BNI1"/>
    <property type="match status" value="1"/>
</dbReference>
<feature type="compositionally biased region" description="Polar residues" evidence="6">
    <location>
        <begin position="15"/>
        <end position="32"/>
    </location>
</feature>
<dbReference type="InterPro" id="IPR014768">
    <property type="entry name" value="GBD/FH3_dom"/>
</dbReference>
<dbReference type="Pfam" id="PF06371">
    <property type="entry name" value="Drf_GBD"/>
    <property type="match status" value="1"/>
</dbReference>
<keyword evidence="3" id="KW-0687">Ribonucleoprotein</keyword>
<dbReference type="GO" id="GO:0003779">
    <property type="term" value="F:actin binding"/>
    <property type="evidence" value="ECO:0007669"/>
    <property type="project" value="InterPro"/>
</dbReference>
<evidence type="ECO:0000256" key="5">
    <source>
        <dbReference type="SAM" id="Coils"/>
    </source>
</evidence>
<feature type="compositionally biased region" description="Polar residues" evidence="6">
    <location>
        <begin position="52"/>
        <end position="78"/>
    </location>
</feature>
<dbReference type="GO" id="GO:1990904">
    <property type="term" value="C:ribonucleoprotein complex"/>
    <property type="evidence" value="ECO:0007669"/>
    <property type="project" value="UniProtKB-KW"/>
</dbReference>
<evidence type="ECO:0000256" key="4">
    <source>
        <dbReference type="ARBA" id="ARBA00037935"/>
    </source>
</evidence>
<sequence>MTFPFGQSRGKKARSNSSAPDNMSDTMKSTASLDIKRSEKPSLSTFSLINQTKSSGDVGTSLQADAKAASQQMQTGLTSPFRKGRNRGYTTPGTIDSGYYLTGNAAKDQSMLAEAQNANMESNLEKLMDEMGLSEERKKFMRMLPYSQLKTILDSQKKRDSSSGLSVLAEHIKTLKNNRVQYIPSSRIGRLKVDLRVQGITDIREFVKEKEGLKLLVKHLHQLNNKPLIEGPMRKDELNKEYNLLCCIQSAIRVNEGMEEILASPDMALHIAASINSPWIPSCTLVLRILAGIVKHNPPASTQFLLECMFKTRPDCNKTIKALGKRTGPGSDIIFCQWWSRFENIVQTYTSVPALKADYKSGVPIIDYTVTSLELIVFIWKDVPDLYIRVRLYERLQDYAIHNALRGLHSWHSLKIEEVLGQFNQLTQSDYETVVSKMSNKIASSPEDVASTKTSCNDNCNRESCLTEREIKTFTDFIQHYEQNRSRGRSNSNWSIEAPDTGISFQNIGTFNIPSGGNTPNVKSPMQTAGDGNDGGDYFSSHDGVSTPPIGCSPQGTPKHTPPVSPGLHALAARSESDSPQSLSDMTNDIKLALQTCLRSLISINKKISDEDALSSELKNDKSLSKATAENICSKMSIHRQCKLHELSEAQLNQLSGILSGMTLGTDLEREAKRNVQHLKHIGTYVGKRHAMGLPVHGQRTRNNSKTAKKFNGKLLRKYSTSAFGMFKAPLSSRPI</sequence>
<dbReference type="Gene3D" id="1.25.10.10">
    <property type="entry name" value="Leucine-rich Repeat Variant"/>
    <property type="match status" value="1"/>
</dbReference>
<dbReference type="EMBL" id="JANBPU010000329">
    <property type="protein sequence ID" value="KAJ1912614.1"/>
    <property type="molecule type" value="Genomic_DNA"/>
</dbReference>
<dbReference type="Gene3D" id="4.10.910.10">
    <property type="entry name" value="30s ribosomal protein s13, domain 2"/>
    <property type="match status" value="1"/>
</dbReference>
<name>A0A9W7ZU73_9FUNG</name>
<evidence type="ECO:0000313" key="9">
    <source>
        <dbReference type="Proteomes" id="UP001150538"/>
    </source>
</evidence>
<organism evidence="8 9">
    <name type="scientific">Mycoemilia scoparia</name>
    <dbReference type="NCBI Taxonomy" id="417184"/>
    <lineage>
        <taxon>Eukaryota</taxon>
        <taxon>Fungi</taxon>
        <taxon>Fungi incertae sedis</taxon>
        <taxon>Zoopagomycota</taxon>
        <taxon>Kickxellomycotina</taxon>
        <taxon>Kickxellomycetes</taxon>
        <taxon>Kickxellales</taxon>
        <taxon>Kickxellaceae</taxon>
        <taxon>Mycoemilia</taxon>
    </lineage>
</organism>
<dbReference type="GO" id="GO:0005840">
    <property type="term" value="C:ribosome"/>
    <property type="evidence" value="ECO:0007669"/>
    <property type="project" value="UniProtKB-KW"/>
</dbReference>
<evidence type="ECO:0000256" key="6">
    <source>
        <dbReference type="SAM" id="MobiDB-lite"/>
    </source>
</evidence>
<feature type="region of interest" description="Disordered" evidence="6">
    <location>
        <begin position="1"/>
        <end position="40"/>
    </location>
</feature>
<dbReference type="InterPro" id="IPR027437">
    <property type="entry name" value="Rbsml_uS13_C"/>
</dbReference>
<gene>
    <name evidence="8" type="ORF">H4219_005535</name>
</gene>